<gene>
    <name evidence="1" type="ORF">ZEAMMB73_Zm00001d035276</name>
</gene>
<dbReference type="EMBL" id="CM000782">
    <property type="protein sequence ID" value="AQK78616.1"/>
    <property type="molecule type" value="Genomic_DNA"/>
</dbReference>
<dbReference type="AlphaFoldDB" id="A0A1D6LF96"/>
<reference evidence="1" key="1">
    <citation type="submission" date="2015-12" db="EMBL/GenBank/DDBJ databases">
        <title>Update maize B73 reference genome by single molecule sequencing technologies.</title>
        <authorList>
            <consortium name="Maize Genome Sequencing Project"/>
            <person name="Ware D."/>
        </authorList>
    </citation>
    <scope>NUCLEOTIDE SEQUENCE</scope>
    <source>
        <tissue evidence="1">Seedling</tissue>
    </source>
</reference>
<proteinExistence type="predicted"/>
<feature type="non-terminal residue" evidence="1">
    <location>
        <position position="209"/>
    </location>
</feature>
<sequence length="209" mass="23745">MASSILNQNRTMAGLRPFPPCYGIVLHLEPLKHIGGRPYREAVLMDSRWDLIIVGVWTNLLQRNALRWSLARVDKKIIIGTMLRRNNNHGCLETSDHNTSHFNPDHHTTYFLKNECPEVPVSDESIIDLTISYDNTQGGRTDASQCKIERERARYAAMSAEKRNELKKHRESCKKENAVHHEYSKDDCPDVSIGDGSIIDCTILCGTTL</sequence>
<dbReference type="STRING" id="4577.A0A1D6LF96"/>
<evidence type="ECO:0000313" key="1">
    <source>
        <dbReference type="EMBL" id="AQK78616.1"/>
    </source>
</evidence>
<dbReference type="InParanoid" id="A0A1D6LF96"/>
<dbReference type="PANTHER" id="PTHR48299">
    <property type="entry name" value="ACT DOMAIN-CONTAINING PROTEIN ACR9"/>
    <property type="match status" value="1"/>
</dbReference>
<name>A0A1D6LF96_MAIZE</name>
<organism evidence="1">
    <name type="scientific">Zea mays</name>
    <name type="common">Maize</name>
    <dbReference type="NCBI Taxonomy" id="4577"/>
    <lineage>
        <taxon>Eukaryota</taxon>
        <taxon>Viridiplantae</taxon>
        <taxon>Streptophyta</taxon>
        <taxon>Embryophyta</taxon>
        <taxon>Tracheophyta</taxon>
        <taxon>Spermatophyta</taxon>
        <taxon>Magnoliopsida</taxon>
        <taxon>Liliopsida</taxon>
        <taxon>Poales</taxon>
        <taxon>Poaceae</taxon>
        <taxon>PACMAD clade</taxon>
        <taxon>Panicoideae</taxon>
        <taxon>Andropogonodae</taxon>
        <taxon>Andropogoneae</taxon>
        <taxon>Tripsacinae</taxon>
        <taxon>Zea</taxon>
    </lineage>
</organism>
<protein>
    <submittedName>
        <fullName evidence="1">Uncharacterized protein</fullName>
    </submittedName>
</protein>
<dbReference type="PANTHER" id="PTHR48299:SF2">
    <property type="entry name" value="ATP-DEPENDENT DNA HELICASE"/>
    <property type="match status" value="1"/>
</dbReference>
<accession>A0A1D6LF96</accession>